<dbReference type="PATRIC" id="fig|525365.8.peg.381"/>
<reference evidence="3 4" key="1">
    <citation type="submission" date="2009-01" db="EMBL/GenBank/DDBJ databases">
        <authorList>
            <person name="Qin X."/>
            <person name="Bachman B."/>
            <person name="Battles P."/>
            <person name="Bell A."/>
            <person name="Bess C."/>
            <person name="Bickham C."/>
            <person name="Chaboub L."/>
            <person name="Chen D."/>
            <person name="Coyle M."/>
            <person name="Deiros D.R."/>
            <person name="Dinh H."/>
            <person name="Forbes L."/>
            <person name="Fowler G."/>
            <person name="Francisco L."/>
            <person name="Fu Q."/>
            <person name="Gubbala S."/>
            <person name="Hale W."/>
            <person name="Han Y."/>
            <person name="Hemphill L."/>
            <person name="Highlander S.K."/>
            <person name="Hirani K."/>
            <person name="Hogues M."/>
            <person name="Jackson L."/>
            <person name="Jakkamsetti A."/>
            <person name="Javaid M."/>
            <person name="Jiang H."/>
            <person name="Korchina V."/>
            <person name="Kovar C."/>
            <person name="Lara F."/>
            <person name="Lee S."/>
            <person name="Mata R."/>
            <person name="Mathew T."/>
            <person name="Moen C."/>
            <person name="Morales K."/>
            <person name="Munidasa M."/>
            <person name="Nazareth L."/>
            <person name="Ngo R."/>
            <person name="Nguyen L."/>
            <person name="Okwuonu G."/>
            <person name="Ongeri F."/>
            <person name="Patil S."/>
            <person name="Petrosino J."/>
            <person name="Pham C."/>
            <person name="Pham P."/>
            <person name="Pu L.-L."/>
            <person name="Puazo M."/>
            <person name="Raj R."/>
            <person name="Reid J."/>
            <person name="Rouhana J."/>
            <person name="Saada N."/>
            <person name="Shang Y."/>
            <person name="Simmons D."/>
            <person name="Thornton R."/>
            <person name="Warren J."/>
            <person name="Weissenberger G."/>
            <person name="Zhang J."/>
            <person name="Zhang L."/>
            <person name="Zhou C."/>
            <person name="Zhu D."/>
            <person name="Muzny D."/>
            <person name="Worley K."/>
            <person name="Gibbs R."/>
        </authorList>
    </citation>
    <scope>NUCLEOTIDE SEQUENCE [LARGE SCALE GENOMIC DNA]</scope>
    <source>
        <strain evidence="3 4">DSM 16047</strain>
    </source>
</reference>
<dbReference type="GO" id="GO:0003677">
    <property type="term" value="F:DNA binding"/>
    <property type="evidence" value="ECO:0007669"/>
    <property type="project" value="InterPro"/>
</dbReference>
<sequence length="114" mass="13302">MRGYFMKKERRLLVLISAILMVLGEVAVIPSTFNNCDIVLATVHRAKRHSRRHVKKYKHSKAKIWTGDYRIVGNKKSKIFHVIRGHSYRMNRENAVFFKSKAAARAAGYRESKR</sequence>
<evidence type="ECO:0000259" key="2">
    <source>
        <dbReference type="Pfam" id="PF02805"/>
    </source>
</evidence>
<dbReference type="Gene3D" id="3.40.10.10">
    <property type="entry name" value="DNA Methylphosphotriester Repair Domain"/>
    <property type="match status" value="1"/>
</dbReference>
<dbReference type="GO" id="GO:0006355">
    <property type="term" value="P:regulation of DNA-templated transcription"/>
    <property type="evidence" value="ECO:0007669"/>
    <property type="project" value="InterPro"/>
</dbReference>
<dbReference type="HOGENOM" id="CLU_2246536_0_0_9"/>
<name>C2EKP1_9LACO</name>
<protein>
    <recommendedName>
        <fullName evidence="2">Ada DNA repair metal-binding domain-containing protein</fullName>
    </recommendedName>
</protein>
<dbReference type="SUPFAM" id="SSF57884">
    <property type="entry name" value="Ada DNA repair protein, N-terminal domain (N-Ada 10)"/>
    <property type="match status" value="1"/>
</dbReference>
<keyword evidence="4" id="KW-1185">Reference proteome</keyword>
<gene>
    <name evidence="3" type="ORF">HMPREF0548_0237</name>
</gene>
<dbReference type="InterPro" id="IPR035451">
    <property type="entry name" value="Ada-like_dom_sf"/>
</dbReference>
<dbReference type="GO" id="GO:0006281">
    <property type="term" value="P:DNA repair"/>
    <property type="evidence" value="ECO:0007669"/>
    <property type="project" value="InterPro"/>
</dbReference>
<dbReference type="STRING" id="525365.HMPREF0548_0237"/>
<dbReference type="eggNOG" id="ENOG5030AC6">
    <property type="taxonomic scope" value="Bacteria"/>
</dbReference>
<proteinExistence type="predicted"/>
<dbReference type="InterPro" id="IPR004026">
    <property type="entry name" value="Ada_DNA_repair_Zn-bd"/>
</dbReference>
<evidence type="ECO:0000313" key="3">
    <source>
        <dbReference type="EMBL" id="EEJ72912.1"/>
    </source>
</evidence>
<dbReference type="GO" id="GO:0008168">
    <property type="term" value="F:methyltransferase activity"/>
    <property type="evidence" value="ECO:0007669"/>
    <property type="project" value="InterPro"/>
</dbReference>
<comment type="caution">
    <text evidence="3">The sequence shown here is derived from an EMBL/GenBank/DDBJ whole genome shotgun (WGS) entry which is preliminary data.</text>
</comment>
<dbReference type="GO" id="GO:0008270">
    <property type="term" value="F:zinc ion binding"/>
    <property type="evidence" value="ECO:0007669"/>
    <property type="project" value="InterPro"/>
</dbReference>
<evidence type="ECO:0000256" key="1">
    <source>
        <dbReference type="ARBA" id="ARBA00023159"/>
    </source>
</evidence>
<evidence type="ECO:0000313" key="4">
    <source>
        <dbReference type="Proteomes" id="UP000005583"/>
    </source>
</evidence>
<organism evidence="3 4">
    <name type="scientific">Lactobacillus ultunensis DSM 16047</name>
    <dbReference type="NCBI Taxonomy" id="525365"/>
    <lineage>
        <taxon>Bacteria</taxon>
        <taxon>Bacillati</taxon>
        <taxon>Bacillota</taxon>
        <taxon>Bacilli</taxon>
        <taxon>Lactobacillales</taxon>
        <taxon>Lactobacillaceae</taxon>
        <taxon>Lactobacillus</taxon>
    </lineage>
</organism>
<dbReference type="EMBL" id="ACGU01000013">
    <property type="protein sequence ID" value="EEJ72912.1"/>
    <property type="molecule type" value="Genomic_DNA"/>
</dbReference>
<feature type="domain" description="Ada DNA repair metal-binding" evidence="2">
    <location>
        <begin position="71"/>
        <end position="114"/>
    </location>
</feature>
<dbReference type="Pfam" id="PF02805">
    <property type="entry name" value="Ada_Zn_binding"/>
    <property type="match status" value="1"/>
</dbReference>
<keyword evidence="1" id="KW-0010">Activator</keyword>
<accession>C2EKP1</accession>
<dbReference type="AlphaFoldDB" id="C2EKP1"/>
<dbReference type="Proteomes" id="UP000005583">
    <property type="component" value="Unassembled WGS sequence"/>
</dbReference>